<dbReference type="Proteomes" id="UP001138793">
    <property type="component" value="Unassembled WGS sequence"/>
</dbReference>
<keyword evidence="2" id="KW-1185">Reference proteome</keyword>
<accession>A0A9X0YQH9</accession>
<dbReference type="AlphaFoldDB" id="A0A9X0YQH9"/>
<reference evidence="1" key="1">
    <citation type="submission" date="2021-03" db="EMBL/GenBank/DDBJ databases">
        <title>Genomic Encyclopedia of Type Strains, Phase IV (KMG-IV): sequencing the most valuable type-strain genomes for metagenomic binning, comparative biology and taxonomic classification.</title>
        <authorList>
            <person name="Goeker M."/>
        </authorList>
    </citation>
    <scope>NUCLEOTIDE SEQUENCE</scope>
    <source>
        <strain evidence="1">DSM 107338</strain>
    </source>
</reference>
<evidence type="ECO:0000313" key="2">
    <source>
        <dbReference type="Proteomes" id="UP001138793"/>
    </source>
</evidence>
<name>A0A9X0YQH9_9BACI</name>
<comment type="caution">
    <text evidence="1">The sequence shown here is derived from an EMBL/GenBank/DDBJ whole genome shotgun (WGS) entry which is preliminary data.</text>
</comment>
<sequence>MRMATRAAFIMVAILITELKPNLQWKHVIKNSDRIAFTLDYRYFVYFKKIYPLSFARFQKESLFFYSMITSPTIPSFS</sequence>
<dbReference type="EMBL" id="JAGGMB010000002">
    <property type="protein sequence ID" value="MBP2076849.1"/>
    <property type="molecule type" value="Genomic_DNA"/>
</dbReference>
<evidence type="ECO:0000313" key="1">
    <source>
        <dbReference type="EMBL" id="MBP2076849.1"/>
    </source>
</evidence>
<organism evidence="1 2">
    <name type="scientific">Oceanobacillus polygoni</name>
    <dbReference type="NCBI Taxonomy" id="1235259"/>
    <lineage>
        <taxon>Bacteria</taxon>
        <taxon>Bacillati</taxon>
        <taxon>Bacillota</taxon>
        <taxon>Bacilli</taxon>
        <taxon>Bacillales</taxon>
        <taxon>Bacillaceae</taxon>
        <taxon>Oceanobacillus</taxon>
    </lineage>
</organism>
<protein>
    <submittedName>
        <fullName evidence="1">Uncharacterized protein</fullName>
    </submittedName>
</protein>
<proteinExistence type="predicted"/>
<gene>
    <name evidence="1" type="ORF">J2Z64_001061</name>
</gene>